<comment type="caution">
    <text evidence="1">The sequence shown here is derived from an EMBL/GenBank/DDBJ whole genome shotgun (WGS) entry which is preliminary data.</text>
</comment>
<organism evidence="1 2">
    <name type="scientific">Araneus ventricosus</name>
    <name type="common">Orbweaver spider</name>
    <name type="synonym">Epeira ventricosa</name>
    <dbReference type="NCBI Taxonomy" id="182803"/>
    <lineage>
        <taxon>Eukaryota</taxon>
        <taxon>Metazoa</taxon>
        <taxon>Ecdysozoa</taxon>
        <taxon>Arthropoda</taxon>
        <taxon>Chelicerata</taxon>
        <taxon>Arachnida</taxon>
        <taxon>Araneae</taxon>
        <taxon>Araneomorphae</taxon>
        <taxon>Entelegynae</taxon>
        <taxon>Araneoidea</taxon>
        <taxon>Araneidae</taxon>
        <taxon>Araneus</taxon>
    </lineage>
</organism>
<protein>
    <submittedName>
        <fullName evidence="1">Uncharacterized protein</fullName>
    </submittedName>
</protein>
<dbReference type="Proteomes" id="UP000499080">
    <property type="component" value="Unassembled WGS sequence"/>
</dbReference>
<dbReference type="EMBL" id="BGPR01090797">
    <property type="protein sequence ID" value="GBM20766.1"/>
    <property type="molecule type" value="Genomic_DNA"/>
</dbReference>
<evidence type="ECO:0000313" key="2">
    <source>
        <dbReference type="Proteomes" id="UP000499080"/>
    </source>
</evidence>
<keyword evidence="2" id="KW-1185">Reference proteome</keyword>
<proteinExistence type="predicted"/>
<name>A0A4Y2DXM5_ARAVE</name>
<reference evidence="1 2" key="1">
    <citation type="journal article" date="2019" name="Sci. Rep.">
        <title>Orb-weaving spider Araneus ventricosus genome elucidates the spidroin gene catalogue.</title>
        <authorList>
            <person name="Kono N."/>
            <person name="Nakamura H."/>
            <person name="Ohtoshi R."/>
            <person name="Moran D.A.P."/>
            <person name="Shinohara A."/>
            <person name="Yoshida Y."/>
            <person name="Fujiwara M."/>
            <person name="Mori M."/>
            <person name="Tomita M."/>
            <person name="Arakawa K."/>
        </authorList>
    </citation>
    <scope>NUCLEOTIDE SEQUENCE [LARGE SCALE GENOMIC DNA]</scope>
</reference>
<gene>
    <name evidence="1" type="ORF">AVEN_3368_1</name>
</gene>
<accession>A0A4Y2DXM5</accession>
<dbReference type="AlphaFoldDB" id="A0A4Y2DXM5"/>
<evidence type="ECO:0000313" key="1">
    <source>
        <dbReference type="EMBL" id="GBM20766.1"/>
    </source>
</evidence>
<sequence>MFSAWRLGSRLFDTGDYLHWLTENRLHLPPARYLHIINRKPRAQAYWVLLNTQANPLDKYSGNSFRQPGANVANCEPNAVFRSPSEAISVTGANVAN</sequence>